<name>A0A9D6V007_9BACT</name>
<comment type="caution">
    <text evidence="2">The sequence shown here is derived from an EMBL/GenBank/DDBJ whole genome shotgun (WGS) entry which is preliminary data.</text>
</comment>
<sequence>MYSIEKIDIMEKLLRKVGSNHEPEALDAARRLKILSNKWGISLDALHSTSSEPTNVLRRRARRFWDKEARQPQKARVNQTTGENQ</sequence>
<dbReference type="Proteomes" id="UP000807825">
    <property type="component" value="Unassembled WGS sequence"/>
</dbReference>
<proteinExistence type="predicted"/>
<gene>
    <name evidence="2" type="ORF">HY912_01630</name>
</gene>
<feature type="region of interest" description="Disordered" evidence="1">
    <location>
        <begin position="63"/>
        <end position="85"/>
    </location>
</feature>
<protein>
    <submittedName>
        <fullName evidence="2">Uncharacterized protein</fullName>
    </submittedName>
</protein>
<accession>A0A9D6V007</accession>
<dbReference type="EMBL" id="JACRDE010000048">
    <property type="protein sequence ID" value="MBI5248169.1"/>
    <property type="molecule type" value="Genomic_DNA"/>
</dbReference>
<evidence type="ECO:0000313" key="3">
    <source>
        <dbReference type="Proteomes" id="UP000807825"/>
    </source>
</evidence>
<reference evidence="2" key="1">
    <citation type="submission" date="2020-07" db="EMBL/GenBank/DDBJ databases">
        <title>Huge and variable diversity of episymbiotic CPR bacteria and DPANN archaea in groundwater ecosystems.</title>
        <authorList>
            <person name="He C.Y."/>
            <person name="Keren R."/>
            <person name="Whittaker M."/>
            <person name="Farag I.F."/>
            <person name="Doudna J."/>
            <person name="Cate J.H.D."/>
            <person name="Banfield J.F."/>
        </authorList>
    </citation>
    <scope>NUCLEOTIDE SEQUENCE</scope>
    <source>
        <strain evidence="2">NC_groundwater_1664_Pr3_B-0.1um_52_9</strain>
    </source>
</reference>
<organism evidence="2 3">
    <name type="scientific">Desulfomonile tiedjei</name>
    <dbReference type="NCBI Taxonomy" id="2358"/>
    <lineage>
        <taxon>Bacteria</taxon>
        <taxon>Pseudomonadati</taxon>
        <taxon>Thermodesulfobacteriota</taxon>
        <taxon>Desulfomonilia</taxon>
        <taxon>Desulfomonilales</taxon>
        <taxon>Desulfomonilaceae</taxon>
        <taxon>Desulfomonile</taxon>
    </lineage>
</organism>
<evidence type="ECO:0000313" key="2">
    <source>
        <dbReference type="EMBL" id="MBI5248169.1"/>
    </source>
</evidence>
<feature type="compositionally biased region" description="Polar residues" evidence="1">
    <location>
        <begin position="76"/>
        <end position="85"/>
    </location>
</feature>
<dbReference type="AlphaFoldDB" id="A0A9D6V007"/>
<evidence type="ECO:0000256" key="1">
    <source>
        <dbReference type="SAM" id="MobiDB-lite"/>
    </source>
</evidence>